<dbReference type="GO" id="GO:0006950">
    <property type="term" value="P:response to stress"/>
    <property type="evidence" value="ECO:0007669"/>
    <property type="project" value="TreeGrafter"/>
</dbReference>
<evidence type="ECO:0000256" key="2">
    <source>
        <dbReference type="ARBA" id="ARBA00023125"/>
    </source>
</evidence>
<dbReference type="SMART" id="SM00347">
    <property type="entry name" value="HTH_MARR"/>
    <property type="match status" value="1"/>
</dbReference>
<sequence>MANDDLPSSLHAAELDRGGPMTEAGAIQDGNEADDALLYGVMYPRGSRAEREFRTVLTLSRTVRLWTQSVERLLRDRTGQTRTRWETLFAIRFAPQPRRATDLARQMGVQWPALLRNLEGLERDGLIIRQPDPEDSRARLIELTEAGHAVIAEVRATVDPARAALLDNMADAELDAINTLVTRIRGRLEQQQRLR</sequence>
<name>A0A6I4TX32_9SPHN</name>
<evidence type="ECO:0000313" key="6">
    <source>
        <dbReference type="EMBL" id="MXO98883.1"/>
    </source>
</evidence>
<protein>
    <submittedName>
        <fullName evidence="6">MarR family transcriptional regulator</fullName>
    </submittedName>
</protein>
<dbReference type="GO" id="GO:0003700">
    <property type="term" value="F:DNA-binding transcription factor activity"/>
    <property type="evidence" value="ECO:0007669"/>
    <property type="project" value="InterPro"/>
</dbReference>
<dbReference type="Pfam" id="PF12802">
    <property type="entry name" value="MarR_2"/>
    <property type="match status" value="1"/>
</dbReference>
<dbReference type="PANTHER" id="PTHR33164">
    <property type="entry name" value="TRANSCRIPTIONAL REGULATOR, MARR FAMILY"/>
    <property type="match status" value="1"/>
</dbReference>
<dbReference type="InterPro" id="IPR000835">
    <property type="entry name" value="HTH_MarR-typ"/>
</dbReference>
<dbReference type="InterPro" id="IPR039422">
    <property type="entry name" value="MarR/SlyA-like"/>
</dbReference>
<feature type="region of interest" description="Disordered" evidence="4">
    <location>
        <begin position="1"/>
        <end position="29"/>
    </location>
</feature>
<keyword evidence="7" id="KW-1185">Reference proteome</keyword>
<dbReference type="OrthoDB" id="582199at2"/>
<organism evidence="6 7">
    <name type="scientific">Croceibacterium xixiisoli</name>
    <dbReference type="NCBI Taxonomy" id="1476466"/>
    <lineage>
        <taxon>Bacteria</taxon>
        <taxon>Pseudomonadati</taxon>
        <taxon>Pseudomonadota</taxon>
        <taxon>Alphaproteobacteria</taxon>
        <taxon>Sphingomonadales</taxon>
        <taxon>Erythrobacteraceae</taxon>
        <taxon>Croceibacterium</taxon>
    </lineage>
</organism>
<dbReference type="AlphaFoldDB" id="A0A6I4TX32"/>
<dbReference type="PRINTS" id="PR00598">
    <property type="entry name" value="HTHMARR"/>
</dbReference>
<comment type="caution">
    <text evidence="6">The sequence shown here is derived from an EMBL/GenBank/DDBJ whole genome shotgun (WGS) entry which is preliminary data.</text>
</comment>
<dbReference type="InterPro" id="IPR036388">
    <property type="entry name" value="WH-like_DNA-bd_sf"/>
</dbReference>
<accession>A0A6I4TX32</accession>
<keyword evidence="2" id="KW-0238">DNA-binding</keyword>
<dbReference type="RefSeq" id="WP_161390476.1">
    <property type="nucleotide sequence ID" value="NZ_JBHSCP010000001.1"/>
</dbReference>
<dbReference type="PROSITE" id="PS50995">
    <property type="entry name" value="HTH_MARR_2"/>
    <property type="match status" value="1"/>
</dbReference>
<proteinExistence type="predicted"/>
<evidence type="ECO:0000256" key="4">
    <source>
        <dbReference type="SAM" id="MobiDB-lite"/>
    </source>
</evidence>
<dbReference type="Gene3D" id="1.10.10.10">
    <property type="entry name" value="Winged helix-like DNA-binding domain superfamily/Winged helix DNA-binding domain"/>
    <property type="match status" value="1"/>
</dbReference>
<reference evidence="6 7" key="1">
    <citation type="submission" date="2019-12" db="EMBL/GenBank/DDBJ databases">
        <title>Genomic-based taxomic classification of the family Erythrobacteraceae.</title>
        <authorList>
            <person name="Xu L."/>
        </authorList>
    </citation>
    <scope>NUCLEOTIDE SEQUENCE [LARGE SCALE GENOMIC DNA]</scope>
    <source>
        <strain evidence="6 7">S36</strain>
    </source>
</reference>
<keyword evidence="1" id="KW-0805">Transcription regulation</keyword>
<feature type="domain" description="HTH marR-type" evidence="5">
    <location>
        <begin position="49"/>
        <end position="186"/>
    </location>
</feature>
<evidence type="ECO:0000256" key="1">
    <source>
        <dbReference type="ARBA" id="ARBA00023015"/>
    </source>
</evidence>
<gene>
    <name evidence="6" type="ORF">GRI97_07775</name>
</gene>
<dbReference type="PANTHER" id="PTHR33164:SF64">
    <property type="entry name" value="TRANSCRIPTIONAL REGULATOR SLYA"/>
    <property type="match status" value="1"/>
</dbReference>
<evidence type="ECO:0000259" key="5">
    <source>
        <dbReference type="PROSITE" id="PS50995"/>
    </source>
</evidence>
<dbReference type="InterPro" id="IPR036390">
    <property type="entry name" value="WH_DNA-bd_sf"/>
</dbReference>
<keyword evidence="3" id="KW-0804">Transcription</keyword>
<evidence type="ECO:0000313" key="7">
    <source>
        <dbReference type="Proteomes" id="UP000469430"/>
    </source>
</evidence>
<dbReference type="SUPFAM" id="SSF46785">
    <property type="entry name" value="Winged helix' DNA-binding domain"/>
    <property type="match status" value="1"/>
</dbReference>
<dbReference type="Proteomes" id="UP000469430">
    <property type="component" value="Unassembled WGS sequence"/>
</dbReference>
<dbReference type="GO" id="GO:0003677">
    <property type="term" value="F:DNA binding"/>
    <property type="evidence" value="ECO:0007669"/>
    <property type="project" value="UniProtKB-KW"/>
</dbReference>
<dbReference type="EMBL" id="WTYJ01000001">
    <property type="protein sequence ID" value="MXO98883.1"/>
    <property type="molecule type" value="Genomic_DNA"/>
</dbReference>
<evidence type="ECO:0000256" key="3">
    <source>
        <dbReference type="ARBA" id="ARBA00023163"/>
    </source>
</evidence>